<keyword evidence="2" id="KW-1185">Reference proteome</keyword>
<accession>A0A1Y1Z2P6</accession>
<organism evidence="1 2">
    <name type="scientific">Clohesyomyces aquaticus</name>
    <dbReference type="NCBI Taxonomy" id="1231657"/>
    <lineage>
        <taxon>Eukaryota</taxon>
        <taxon>Fungi</taxon>
        <taxon>Dikarya</taxon>
        <taxon>Ascomycota</taxon>
        <taxon>Pezizomycotina</taxon>
        <taxon>Dothideomycetes</taxon>
        <taxon>Pleosporomycetidae</taxon>
        <taxon>Pleosporales</taxon>
        <taxon>Lindgomycetaceae</taxon>
        <taxon>Clohesyomyces</taxon>
    </lineage>
</organism>
<reference evidence="1 2" key="1">
    <citation type="submission" date="2016-07" db="EMBL/GenBank/DDBJ databases">
        <title>Pervasive Adenine N6-methylation of Active Genes in Fungi.</title>
        <authorList>
            <consortium name="DOE Joint Genome Institute"/>
            <person name="Mondo S.J."/>
            <person name="Dannebaum R.O."/>
            <person name="Kuo R.C."/>
            <person name="Labutti K."/>
            <person name="Haridas S."/>
            <person name="Kuo A."/>
            <person name="Salamov A."/>
            <person name="Ahrendt S.R."/>
            <person name="Lipzen A."/>
            <person name="Sullivan W."/>
            <person name="Andreopoulos W.B."/>
            <person name="Clum A."/>
            <person name="Lindquist E."/>
            <person name="Daum C."/>
            <person name="Ramamoorthy G.K."/>
            <person name="Gryganskyi A."/>
            <person name="Culley D."/>
            <person name="Magnuson J.K."/>
            <person name="James T.Y."/>
            <person name="O'Malley M.A."/>
            <person name="Stajich J.E."/>
            <person name="Spatafora J.W."/>
            <person name="Visel A."/>
            <person name="Grigoriev I.V."/>
        </authorList>
    </citation>
    <scope>NUCLEOTIDE SEQUENCE [LARGE SCALE GENOMIC DNA]</scope>
    <source>
        <strain evidence="1 2">CBS 115471</strain>
    </source>
</reference>
<dbReference type="Proteomes" id="UP000193144">
    <property type="component" value="Unassembled WGS sequence"/>
</dbReference>
<protein>
    <submittedName>
        <fullName evidence="1">Uncharacterized protein</fullName>
    </submittedName>
</protein>
<sequence>MTGVYIRIAAVPRPSPETHFPQLLPPALSPAVASTWLCTLPHVSRSFCTDHRARFAAVNRKNIWRAETFTAPPSTSLHFHSCLIENQTPWPPLSAQFLPTSSPARLPAVTVRASSPAITESRSPMW</sequence>
<gene>
    <name evidence="1" type="ORF">BCR34DRAFT_55332</name>
</gene>
<comment type="caution">
    <text evidence="1">The sequence shown here is derived from an EMBL/GenBank/DDBJ whole genome shotgun (WGS) entry which is preliminary data.</text>
</comment>
<name>A0A1Y1Z2P6_9PLEO</name>
<proteinExistence type="predicted"/>
<evidence type="ECO:0000313" key="1">
    <source>
        <dbReference type="EMBL" id="ORY04558.1"/>
    </source>
</evidence>
<dbReference type="AlphaFoldDB" id="A0A1Y1Z2P6"/>
<evidence type="ECO:0000313" key="2">
    <source>
        <dbReference type="Proteomes" id="UP000193144"/>
    </source>
</evidence>
<dbReference type="EMBL" id="MCFA01000134">
    <property type="protein sequence ID" value="ORY04558.1"/>
    <property type="molecule type" value="Genomic_DNA"/>
</dbReference>